<evidence type="ECO:0000256" key="1">
    <source>
        <dbReference type="ARBA" id="ARBA00022527"/>
    </source>
</evidence>
<dbReference type="STRING" id="452652.KSE_45580"/>
<dbReference type="eggNOG" id="COG2172">
    <property type="taxonomic scope" value="Bacteria"/>
</dbReference>
<dbReference type="PATRIC" id="fig|452652.3.peg.4542"/>
<name>E4NFQ9_KITSK</name>
<keyword evidence="1" id="KW-0808">Transferase</keyword>
<dbReference type="AlphaFoldDB" id="E4NFQ9"/>
<evidence type="ECO:0000256" key="2">
    <source>
        <dbReference type="SAM" id="MobiDB-lite"/>
    </source>
</evidence>
<gene>
    <name evidence="4" type="ordered locus">KSE_45580</name>
</gene>
<proteinExistence type="predicted"/>
<dbReference type="PANTHER" id="PTHR35526:SF3">
    <property type="entry name" value="ANTI-SIGMA-F FACTOR RSBW"/>
    <property type="match status" value="1"/>
</dbReference>
<keyword evidence="1" id="KW-0723">Serine/threonine-protein kinase</keyword>
<accession>E4NFQ9</accession>
<evidence type="ECO:0000259" key="3">
    <source>
        <dbReference type="Pfam" id="PF13581"/>
    </source>
</evidence>
<sequence length="172" mass="18495">MPARTTTGRPAMSRNRPQLSLLTLDSTPESVAGARRHTAQVLECWRARVELSDAARLVVSELATNAVRARSDRNGFTLSLALRDGALLVQVGDPDPRPPRPRPAGPDATGGRGLHLVDALSTRWGYYRTRPHGKVVWAELLAEAEAGTGPGPTRVDARQPLLPATPPSAERC</sequence>
<keyword evidence="5" id="KW-1185">Reference proteome</keyword>
<dbReference type="Pfam" id="PF13581">
    <property type="entry name" value="HATPase_c_2"/>
    <property type="match status" value="1"/>
</dbReference>
<dbReference type="SUPFAM" id="SSF55874">
    <property type="entry name" value="ATPase domain of HSP90 chaperone/DNA topoisomerase II/histidine kinase"/>
    <property type="match status" value="1"/>
</dbReference>
<dbReference type="InterPro" id="IPR003594">
    <property type="entry name" value="HATPase_dom"/>
</dbReference>
<protein>
    <recommendedName>
        <fullName evidence="3">Histidine kinase/HSP90-like ATPase domain-containing protein</fullName>
    </recommendedName>
</protein>
<dbReference type="EMBL" id="AP010968">
    <property type="protein sequence ID" value="BAJ30339.1"/>
    <property type="molecule type" value="Genomic_DNA"/>
</dbReference>
<dbReference type="Gene3D" id="3.30.565.10">
    <property type="entry name" value="Histidine kinase-like ATPase, C-terminal domain"/>
    <property type="match status" value="1"/>
</dbReference>
<feature type="region of interest" description="Disordered" evidence="2">
    <location>
        <begin position="146"/>
        <end position="172"/>
    </location>
</feature>
<dbReference type="HOGENOM" id="CLU_090336_7_1_11"/>
<organism evidence="4 5">
    <name type="scientific">Kitasatospora setae (strain ATCC 33774 / DSM 43861 / JCM 3304 / KCC A-0304 / NBRC 14216 / KM-6054)</name>
    <name type="common">Streptomyces setae</name>
    <dbReference type="NCBI Taxonomy" id="452652"/>
    <lineage>
        <taxon>Bacteria</taxon>
        <taxon>Bacillati</taxon>
        <taxon>Actinomycetota</taxon>
        <taxon>Actinomycetes</taxon>
        <taxon>Kitasatosporales</taxon>
        <taxon>Streptomycetaceae</taxon>
        <taxon>Kitasatospora</taxon>
    </lineage>
</organism>
<reference evidence="4 5" key="1">
    <citation type="journal article" date="2010" name="DNA Res.">
        <title>Genome sequence of Kitasatospora setae NBRC 14216T: an evolutionary snapshot of the family Streptomycetaceae.</title>
        <authorList>
            <person name="Ichikawa N."/>
            <person name="Oguchi A."/>
            <person name="Ikeda H."/>
            <person name="Ishikawa J."/>
            <person name="Kitani S."/>
            <person name="Watanabe Y."/>
            <person name="Nakamura S."/>
            <person name="Katano Y."/>
            <person name="Kishi E."/>
            <person name="Sasagawa M."/>
            <person name="Ankai A."/>
            <person name="Fukui S."/>
            <person name="Hashimoto Y."/>
            <person name="Kamata S."/>
            <person name="Otoguro M."/>
            <person name="Tanikawa S."/>
            <person name="Nihira T."/>
            <person name="Horinouchi S."/>
            <person name="Ohnishi Y."/>
            <person name="Hayakawa M."/>
            <person name="Kuzuyama T."/>
            <person name="Arisawa A."/>
            <person name="Nomoto F."/>
            <person name="Miura H."/>
            <person name="Takahashi Y."/>
            <person name="Fujita N."/>
        </authorList>
    </citation>
    <scope>NUCLEOTIDE SEQUENCE [LARGE SCALE GENOMIC DNA]</scope>
    <source>
        <strain evidence="5">ATCC 33774 / DSM 43861 / JCM 3304 / KCC A-0304 / NBRC 14216 / KM-6054</strain>
    </source>
</reference>
<feature type="region of interest" description="Disordered" evidence="2">
    <location>
        <begin position="89"/>
        <end position="112"/>
    </location>
</feature>
<dbReference type="PANTHER" id="PTHR35526">
    <property type="entry name" value="ANTI-SIGMA-F FACTOR RSBW-RELATED"/>
    <property type="match status" value="1"/>
</dbReference>
<keyword evidence="1" id="KW-0418">Kinase</keyword>
<dbReference type="InterPro" id="IPR050267">
    <property type="entry name" value="Anti-sigma-factor_SerPK"/>
</dbReference>
<dbReference type="GO" id="GO:0004674">
    <property type="term" value="F:protein serine/threonine kinase activity"/>
    <property type="evidence" value="ECO:0007669"/>
    <property type="project" value="UniProtKB-KW"/>
</dbReference>
<evidence type="ECO:0000313" key="5">
    <source>
        <dbReference type="Proteomes" id="UP000007076"/>
    </source>
</evidence>
<dbReference type="KEGG" id="ksk:KSE_45580"/>
<feature type="domain" description="Histidine kinase/HSP90-like ATPase" evidence="3">
    <location>
        <begin position="26"/>
        <end position="138"/>
    </location>
</feature>
<dbReference type="Proteomes" id="UP000007076">
    <property type="component" value="Chromosome"/>
</dbReference>
<dbReference type="InterPro" id="IPR036890">
    <property type="entry name" value="HATPase_C_sf"/>
</dbReference>
<dbReference type="CDD" id="cd16936">
    <property type="entry name" value="HATPase_RsbW-like"/>
    <property type="match status" value="1"/>
</dbReference>
<evidence type="ECO:0000313" key="4">
    <source>
        <dbReference type="EMBL" id="BAJ30339.1"/>
    </source>
</evidence>